<organism evidence="4 5">
    <name type="scientific">Canna indica</name>
    <name type="common">Indian-shot</name>
    <dbReference type="NCBI Taxonomy" id="4628"/>
    <lineage>
        <taxon>Eukaryota</taxon>
        <taxon>Viridiplantae</taxon>
        <taxon>Streptophyta</taxon>
        <taxon>Embryophyta</taxon>
        <taxon>Tracheophyta</taxon>
        <taxon>Spermatophyta</taxon>
        <taxon>Magnoliopsida</taxon>
        <taxon>Liliopsida</taxon>
        <taxon>Zingiberales</taxon>
        <taxon>Cannaceae</taxon>
        <taxon>Canna</taxon>
    </lineage>
</organism>
<dbReference type="CDD" id="cd22152">
    <property type="entry name" value="F-box_AtAFR-like"/>
    <property type="match status" value="1"/>
</dbReference>
<name>A0AAQ3QA11_9LILI</name>
<dbReference type="EMBL" id="CP136892">
    <property type="protein sequence ID" value="WOL01378.1"/>
    <property type="molecule type" value="Genomic_DNA"/>
</dbReference>
<sequence>MKRFGNSEVHQNVSVQINRATQKGLVGLTLQASEELYCPIIPGLPDDLAKLCLALVPQEDLPVVGAVCMRWRSFITSKECLAIRREAGKLEEWVYILTGDADGRENHWEVLVGPEDENKVLPPMPGPMKAGFGGVVVDANLFIIAGYSVEIGIECASNDVYEYDARLNRWSKLAKMNVARRDFACAELDGIIYAVGGFDSNGESLSSVKVYDPDKTKWTLIESLRCPRWGCFACSFEGKFYVMGGRSSFTIGNSRSADVYNPEHHSWCEMKNGCVMVTAHAVVGNKLFCVEWKNERRLAIFDPADNSWYKVPVPVAGSSNIAFRFGIFGGKLLLFSLKEVAGYETLLYDPDAPVGLEWKTCTLEPSGSCLCSVTIKA</sequence>
<proteinExistence type="predicted"/>
<evidence type="ECO:0000256" key="2">
    <source>
        <dbReference type="ARBA" id="ARBA00022737"/>
    </source>
</evidence>
<dbReference type="InterPro" id="IPR001810">
    <property type="entry name" value="F-box_dom"/>
</dbReference>
<accession>A0AAQ3QA11</accession>
<evidence type="ECO:0000259" key="3">
    <source>
        <dbReference type="SMART" id="SM00256"/>
    </source>
</evidence>
<dbReference type="InterPro" id="IPR057499">
    <property type="entry name" value="Kelch_FKB95"/>
</dbReference>
<evidence type="ECO:0000313" key="4">
    <source>
        <dbReference type="EMBL" id="WOL01378.1"/>
    </source>
</evidence>
<dbReference type="SMART" id="SM00256">
    <property type="entry name" value="FBOX"/>
    <property type="match status" value="1"/>
</dbReference>
<dbReference type="PANTHER" id="PTHR46344:SF1">
    <property type="entry name" value="OS02G0504900 PROTEIN"/>
    <property type="match status" value="1"/>
</dbReference>
<dbReference type="AlphaFoldDB" id="A0AAQ3QA11"/>
<keyword evidence="1" id="KW-0880">Kelch repeat</keyword>
<dbReference type="InterPro" id="IPR036047">
    <property type="entry name" value="F-box-like_dom_sf"/>
</dbReference>
<dbReference type="InterPro" id="IPR006652">
    <property type="entry name" value="Kelch_1"/>
</dbReference>
<reference evidence="4 5" key="1">
    <citation type="submission" date="2023-10" db="EMBL/GenBank/DDBJ databases">
        <title>Chromosome-scale genome assembly provides insights into flower coloration mechanisms of Canna indica.</title>
        <authorList>
            <person name="Li C."/>
        </authorList>
    </citation>
    <scope>NUCLEOTIDE SEQUENCE [LARGE SCALE GENOMIC DNA]</scope>
    <source>
        <tissue evidence="4">Flower</tissue>
    </source>
</reference>
<gene>
    <name evidence="4" type="ORF">Cni_G10094</name>
</gene>
<dbReference type="Gene3D" id="2.120.10.80">
    <property type="entry name" value="Kelch-type beta propeller"/>
    <property type="match status" value="1"/>
</dbReference>
<dbReference type="SMART" id="SM00612">
    <property type="entry name" value="Kelch"/>
    <property type="match status" value="3"/>
</dbReference>
<dbReference type="SUPFAM" id="SSF117281">
    <property type="entry name" value="Kelch motif"/>
    <property type="match status" value="1"/>
</dbReference>
<protein>
    <recommendedName>
        <fullName evidence="3">F-box domain-containing protein</fullName>
    </recommendedName>
</protein>
<evidence type="ECO:0000256" key="1">
    <source>
        <dbReference type="ARBA" id="ARBA00022441"/>
    </source>
</evidence>
<dbReference type="Pfam" id="PF00646">
    <property type="entry name" value="F-box"/>
    <property type="match status" value="1"/>
</dbReference>
<keyword evidence="2" id="KW-0677">Repeat</keyword>
<feature type="domain" description="F-box" evidence="3">
    <location>
        <begin position="44"/>
        <end position="84"/>
    </location>
</feature>
<keyword evidence="5" id="KW-1185">Reference proteome</keyword>
<evidence type="ECO:0000313" key="5">
    <source>
        <dbReference type="Proteomes" id="UP001327560"/>
    </source>
</evidence>
<dbReference type="SUPFAM" id="SSF81383">
    <property type="entry name" value="F-box domain"/>
    <property type="match status" value="1"/>
</dbReference>
<dbReference type="PANTHER" id="PTHR46344">
    <property type="entry name" value="OS02G0202900 PROTEIN"/>
    <property type="match status" value="1"/>
</dbReference>
<dbReference type="InterPro" id="IPR015915">
    <property type="entry name" value="Kelch-typ_b-propeller"/>
</dbReference>
<dbReference type="Proteomes" id="UP001327560">
    <property type="component" value="Chromosome 3"/>
</dbReference>
<dbReference type="Pfam" id="PF25210">
    <property type="entry name" value="Kelch_FKB95"/>
    <property type="match status" value="1"/>
</dbReference>